<dbReference type="EMBL" id="CM037014">
    <property type="protein sequence ID" value="KAH7687026.1"/>
    <property type="molecule type" value="Genomic_DNA"/>
</dbReference>
<proteinExistence type="predicted"/>
<sequence length="124" mass="13663">MQVKRLGKWRLMKATQCIPRLRGAGEQPPAKPTSLMDRLREVVFKILMISAASRSGRRRQQRSLNQAIPQQPADSFRSQAVEDCIEFVKKSAALAGDEAVKSSGCDEDKVAVVCLGFSPAMQVC</sequence>
<gene>
    <name evidence="1" type="ORF">IHE45_04G142600</name>
</gene>
<comment type="caution">
    <text evidence="1">The sequence shown here is derived from an EMBL/GenBank/DDBJ whole genome shotgun (WGS) entry which is preliminary data.</text>
</comment>
<name>A0ACB7WG15_DIOAL</name>
<keyword evidence="2" id="KW-1185">Reference proteome</keyword>
<evidence type="ECO:0000313" key="1">
    <source>
        <dbReference type="EMBL" id="KAH7687026.1"/>
    </source>
</evidence>
<accession>A0ACB7WG15</accession>
<dbReference type="Proteomes" id="UP000827976">
    <property type="component" value="Chromosome 4"/>
</dbReference>
<organism evidence="1 2">
    <name type="scientific">Dioscorea alata</name>
    <name type="common">Purple yam</name>
    <dbReference type="NCBI Taxonomy" id="55571"/>
    <lineage>
        <taxon>Eukaryota</taxon>
        <taxon>Viridiplantae</taxon>
        <taxon>Streptophyta</taxon>
        <taxon>Embryophyta</taxon>
        <taxon>Tracheophyta</taxon>
        <taxon>Spermatophyta</taxon>
        <taxon>Magnoliopsida</taxon>
        <taxon>Liliopsida</taxon>
        <taxon>Dioscoreales</taxon>
        <taxon>Dioscoreaceae</taxon>
        <taxon>Dioscorea</taxon>
    </lineage>
</organism>
<reference evidence="2" key="1">
    <citation type="journal article" date="2022" name="Nat. Commun.">
        <title>Chromosome evolution and the genetic basis of agronomically important traits in greater yam.</title>
        <authorList>
            <person name="Bredeson J.V."/>
            <person name="Lyons J.B."/>
            <person name="Oniyinde I.O."/>
            <person name="Okereke N.R."/>
            <person name="Kolade O."/>
            <person name="Nnabue I."/>
            <person name="Nwadili C.O."/>
            <person name="Hribova E."/>
            <person name="Parker M."/>
            <person name="Nwogha J."/>
            <person name="Shu S."/>
            <person name="Carlson J."/>
            <person name="Kariba R."/>
            <person name="Muthemba S."/>
            <person name="Knop K."/>
            <person name="Barton G.J."/>
            <person name="Sherwood A.V."/>
            <person name="Lopez-Montes A."/>
            <person name="Asiedu R."/>
            <person name="Jamnadass R."/>
            <person name="Muchugi A."/>
            <person name="Goodstein D."/>
            <person name="Egesi C.N."/>
            <person name="Featherston J."/>
            <person name="Asfaw A."/>
            <person name="Simpson G.G."/>
            <person name="Dolezel J."/>
            <person name="Hendre P.S."/>
            <person name="Van Deynze A."/>
            <person name="Kumar P.L."/>
            <person name="Obidiegwu J.E."/>
            <person name="Bhattacharjee R."/>
            <person name="Rokhsar D.S."/>
        </authorList>
    </citation>
    <scope>NUCLEOTIDE SEQUENCE [LARGE SCALE GENOMIC DNA]</scope>
    <source>
        <strain evidence="2">cv. TDa95/00328</strain>
    </source>
</reference>
<evidence type="ECO:0000313" key="2">
    <source>
        <dbReference type="Proteomes" id="UP000827976"/>
    </source>
</evidence>
<protein>
    <submittedName>
        <fullName evidence="1">Uncharacterized protein</fullName>
    </submittedName>
</protein>